<dbReference type="EMBL" id="CP017641">
    <property type="protein sequence ID" value="APZ95232.1"/>
    <property type="molecule type" value="Genomic_DNA"/>
</dbReference>
<sequence length="114" mass="13584">MPRSEFVMSGYKEMWLFAMFDLPVKSKEDKRAYSRFRTLLLNEGFSKMQFSVYARFCGSEEVAETHRERLRRKLPSDGHVRLLAVTDRQFGRMEVFYGKKRGETESKPEQLQLF</sequence>
<keyword evidence="7 9" id="KW-0460">Magnesium</keyword>
<comment type="cofactor">
    <cofactor evidence="1 9">
        <name>Mg(2+)</name>
        <dbReference type="ChEBI" id="CHEBI:18420"/>
    </cofactor>
</comment>
<dbReference type="GO" id="GO:0004521">
    <property type="term" value="F:RNA endonuclease activity"/>
    <property type="evidence" value="ECO:0007669"/>
    <property type="project" value="InterPro"/>
</dbReference>
<dbReference type="Proteomes" id="UP000187735">
    <property type="component" value="Chromosome"/>
</dbReference>
<proteinExistence type="inferred from homology"/>
<evidence type="ECO:0000256" key="9">
    <source>
        <dbReference type="HAMAP-Rule" id="MF_01471"/>
    </source>
</evidence>
<dbReference type="EC" id="3.1.-.-" evidence="9"/>
<dbReference type="GO" id="GO:0043571">
    <property type="term" value="P:maintenance of CRISPR repeat elements"/>
    <property type="evidence" value="ECO:0007669"/>
    <property type="project" value="UniProtKB-UniRule"/>
</dbReference>
<keyword evidence="5 9" id="KW-0255">Endonuclease</keyword>
<protein>
    <recommendedName>
        <fullName evidence="9">CRISPR-associated endoribonuclease Cas2</fullName>
        <ecNumber evidence="9">3.1.-.-</ecNumber>
    </recommendedName>
</protein>
<dbReference type="KEGG" id="fmr:Fuma_04888"/>
<evidence type="ECO:0000256" key="2">
    <source>
        <dbReference type="ARBA" id="ARBA00009959"/>
    </source>
</evidence>
<evidence type="ECO:0000256" key="4">
    <source>
        <dbReference type="ARBA" id="ARBA00022723"/>
    </source>
</evidence>
<keyword evidence="6 9" id="KW-0378">Hydrolase</keyword>
<dbReference type="NCBIfam" id="TIGR01573">
    <property type="entry name" value="cas2"/>
    <property type="match status" value="1"/>
</dbReference>
<evidence type="ECO:0000256" key="3">
    <source>
        <dbReference type="ARBA" id="ARBA00022722"/>
    </source>
</evidence>
<evidence type="ECO:0000313" key="10">
    <source>
        <dbReference type="EMBL" id="APZ95232.1"/>
    </source>
</evidence>
<accession>A0A1P8WME6</accession>
<dbReference type="GO" id="GO:0046872">
    <property type="term" value="F:metal ion binding"/>
    <property type="evidence" value="ECO:0007669"/>
    <property type="project" value="UniProtKB-UniRule"/>
</dbReference>
<dbReference type="SUPFAM" id="SSF143430">
    <property type="entry name" value="TTP0101/SSO1404-like"/>
    <property type="match status" value="1"/>
</dbReference>
<dbReference type="RefSeq" id="WP_218922283.1">
    <property type="nucleotide sequence ID" value="NZ_CP017641.1"/>
</dbReference>
<evidence type="ECO:0000256" key="1">
    <source>
        <dbReference type="ARBA" id="ARBA00001946"/>
    </source>
</evidence>
<evidence type="ECO:0000256" key="7">
    <source>
        <dbReference type="ARBA" id="ARBA00022842"/>
    </source>
</evidence>
<evidence type="ECO:0000256" key="6">
    <source>
        <dbReference type="ARBA" id="ARBA00022801"/>
    </source>
</evidence>
<keyword evidence="8 9" id="KW-0051">Antiviral defense</keyword>
<name>A0A1P8WME6_9PLAN</name>
<evidence type="ECO:0000256" key="5">
    <source>
        <dbReference type="ARBA" id="ARBA00022759"/>
    </source>
</evidence>
<evidence type="ECO:0000256" key="8">
    <source>
        <dbReference type="ARBA" id="ARBA00023118"/>
    </source>
</evidence>
<comment type="subunit">
    <text evidence="9">Homodimer, forms a heterotetramer with a Cas1 homodimer.</text>
</comment>
<dbReference type="GO" id="GO:0051607">
    <property type="term" value="P:defense response to virus"/>
    <property type="evidence" value="ECO:0007669"/>
    <property type="project" value="UniProtKB-UniRule"/>
</dbReference>
<dbReference type="Gene3D" id="3.30.70.240">
    <property type="match status" value="1"/>
</dbReference>
<dbReference type="HAMAP" id="MF_01471">
    <property type="entry name" value="Cas2"/>
    <property type="match status" value="1"/>
</dbReference>
<comment type="function">
    <text evidence="9">CRISPR (clustered regularly interspaced short palindromic repeat), is an adaptive immune system that provides protection against mobile genetic elements (viruses, transposable elements and conjugative plasmids). CRISPR clusters contain sequences complementary to antecedent mobile elements and target invading nucleic acids. CRISPR clusters are transcribed and processed into CRISPR RNA (crRNA). Functions as a ssRNA-specific endoribonuclease. Involved in the integration of spacer DNA into the CRISPR cassette.</text>
</comment>
<organism evidence="10 11">
    <name type="scientific">Fuerstiella marisgermanici</name>
    <dbReference type="NCBI Taxonomy" id="1891926"/>
    <lineage>
        <taxon>Bacteria</taxon>
        <taxon>Pseudomonadati</taxon>
        <taxon>Planctomycetota</taxon>
        <taxon>Planctomycetia</taxon>
        <taxon>Planctomycetales</taxon>
        <taxon>Planctomycetaceae</taxon>
        <taxon>Fuerstiella</taxon>
    </lineage>
</organism>
<reference evidence="10 11" key="1">
    <citation type="journal article" date="2016" name="Front. Microbiol.">
        <title>Fuerstia marisgermanicae gen. nov., sp. nov., an Unusual Member of the Phylum Planctomycetes from the German Wadden Sea.</title>
        <authorList>
            <person name="Kohn T."/>
            <person name="Heuer A."/>
            <person name="Jogler M."/>
            <person name="Vollmers J."/>
            <person name="Boedeker C."/>
            <person name="Bunk B."/>
            <person name="Rast P."/>
            <person name="Borchert D."/>
            <person name="Glockner I."/>
            <person name="Freese H.M."/>
            <person name="Klenk H.P."/>
            <person name="Overmann J."/>
            <person name="Kaster A.K."/>
            <person name="Rohde M."/>
            <person name="Wiegand S."/>
            <person name="Jogler C."/>
        </authorList>
    </citation>
    <scope>NUCLEOTIDE SEQUENCE [LARGE SCALE GENOMIC DNA]</scope>
    <source>
        <strain evidence="10 11">NH11</strain>
    </source>
</reference>
<feature type="binding site" evidence="9">
    <location>
        <position position="21"/>
    </location>
    <ligand>
        <name>Mg(2+)</name>
        <dbReference type="ChEBI" id="CHEBI:18420"/>
        <note>catalytic</note>
    </ligand>
</feature>
<comment type="similarity">
    <text evidence="2 9">Belongs to the CRISPR-associated endoribonuclease Cas2 protein family.</text>
</comment>
<evidence type="ECO:0000313" key="11">
    <source>
        <dbReference type="Proteomes" id="UP000187735"/>
    </source>
</evidence>
<dbReference type="InterPro" id="IPR019199">
    <property type="entry name" value="Virulence_VapD/CRISPR_Cas2"/>
</dbReference>
<gene>
    <name evidence="9 10" type="primary">cas2</name>
    <name evidence="10" type="ORF">Fuma_04888</name>
</gene>
<keyword evidence="11" id="KW-1185">Reference proteome</keyword>
<dbReference type="GO" id="GO:0016787">
    <property type="term" value="F:hydrolase activity"/>
    <property type="evidence" value="ECO:0007669"/>
    <property type="project" value="UniProtKB-KW"/>
</dbReference>
<keyword evidence="3 9" id="KW-0540">Nuclease</keyword>
<dbReference type="STRING" id="1891926.Fuma_04888"/>
<dbReference type="InterPro" id="IPR021127">
    <property type="entry name" value="CRISPR_associated_Cas2"/>
</dbReference>
<keyword evidence="4 9" id="KW-0479">Metal-binding</keyword>
<dbReference type="Pfam" id="PF09827">
    <property type="entry name" value="CRISPR_Cas2"/>
    <property type="match status" value="1"/>
</dbReference>
<dbReference type="AlphaFoldDB" id="A0A1P8WME6"/>